<dbReference type="AlphaFoldDB" id="A0A4C2AGE6"/>
<evidence type="ECO:0000313" key="3">
    <source>
        <dbReference type="EMBL" id="GBP97787.1"/>
    </source>
</evidence>
<name>A0A4C2AGE6_EUMVA</name>
<dbReference type="GO" id="GO:0008270">
    <property type="term" value="F:zinc ion binding"/>
    <property type="evidence" value="ECO:0007669"/>
    <property type="project" value="InterPro"/>
</dbReference>
<gene>
    <name evidence="3" type="ORF">EVAR_90920_1</name>
</gene>
<dbReference type="CDD" id="cd00067">
    <property type="entry name" value="GAL4"/>
    <property type="match status" value="1"/>
</dbReference>
<keyword evidence="4" id="KW-1185">Reference proteome</keyword>
<evidence type="ECO:0000256" key="2">
    <source>
        <dbReference type="SAM" id="MobiDB-lite"/>
    </source>
</evidence>
<keyword evidence="1" id="KW-0175">Coiled coil</keyword>
<dbReference type="Proteomes" id="UP000299102">
    <property type="component" value="Unassembled WGS sequence"/>
</dbReference>
<sequence>MSSRRVAKGASSSKPEKDSVVPAVTKGAQKPMVATKKQKSELTPPSEKAPQKTPDGVGISAAATASVKTKTASERASATLTISPPKLLVEVEPMDEIAAQGKETDAGVFTGIQAVGDFARRASLREEIGRPSLSGVGGPRPSDLSGGIPRCESRGSTPVGAHPINRVASAIGNLAVGAKSELESLKNISKEVKESVILKLLDINELALRLDESRSRYVVELEREKARRAAELEAAEKRFNKINQENLDRYSKMEEKMERLLAEVASSREMLGQMHVPERLEEIRKVVTRPAPRVMNYAEAAAKPKTAAVAAKTPGPFTRPGTGHTLIVASKFENHTAEHVITKLRGVVDAREMGVAVDRIRKARGQKVVLSCSSVEDAKKIEERLKIRGADLKVAKPEMRLPTVIIRDVLKVNSDEDIVRSLRTQNRHLSEGLDWEKPRAVSSPDKAGFVYVGLQRRPVWDQSPLVQCSRCLGYGHGKRYCKEVSERCAHCGGEHTGVTCRARKDGEPPKCVNCTKAGCEDTAHGAFSSECGVRAKWDDMARSKVAYC</sequence>
<protein>
    <recommendedName>
        <fullName evidence="5">Nucleic-acid-binding protein from transposon X-element</fullName>
    </recommendedName>
</protein>
<evidence type="ECO:0000313" key="4">
    <source>
        <dbReference type="Proteomes" id="UP000299102"/>
    </source>
</evidence>
<organism evidence="3 4">
    <name type="scientific">Eumeta variegata</name>
    <name type="common">Bagworm moth</name>
    <name type="synonym">Eumeta japonica</name>
    <dbReference type="NCBI Taxonomy" id="151549"/>
    <lineage>
        <taxon>Eukaryota</taxon>
        <taxon>Metazoa</taxon>
        <taxon>Ecdysozoa</taxon>
        <taxon>Arthropoda</taxon>
        <taxon>Hexapoda</taxon>
        <taxon>Insecta</taxon>
        <taxon>Pterygota</taxon>
        <taxon>Neoptera</taxon>
        <taxon>Endopterygota</taxon>
        <taxon>Lepidoptera</taxon>
        <taxon>Glossata</taxon>
        <taxon>Ditrysia</taxon>
        <taxon>Tineoidea</taxon>
        <taxon>Psychidae</taxon>
        <taxon>Oiketicinae</taxon>
        <taxon>Eumeta</taxon>
    </lineage>
</organism>
<reference evidence="3 4" key="1">
    <citation type="journal article" date="2019" name="Commun. Biol.">
        <title>The bagworm genome reveals a unique fibroin gene that provides high tensile strength.</title>
        <authorList>
            <person name="Kono N."/>
            <person name="Nakamura H."/>
            <person name="Ohtoshi R."/>
            <person name="Tomita M."/>
            <person name="Numata K."/>
            <person name="Arakawa K."/>
        </authorList>
    </citation>
    <scope>NUCLEOTIDE SEQUENCE [LARGE SCALE GENOMIC DNA]</scope>
</reference>
<evidence type="ECO:0000256" key="1">
    <source>
        <dbReference type="SAM" id="Coils"/>
    </source>
</evidence>
<proteinExistence type="predicted"/>
<accession>A0A4C2AGE6</accession>
<comment type="caution">
    <text evidence="3">The sequence shown here is derived from an EMBL/GenBank/DDBJ whole genome shotgun (WGS) entry which is preliminary data.</text>
</comment>
<dbReference type="EMBL" id="BGZK01003004">
    <property type="protein sequence ID" value="GBP97787.1"/>
    <property type="molecule type" value="Genomic_DNA"/>
</dbReference>
<evidence type="ECO:0008006" key="5">
    <source>
        <dbReference type="Google" id="ProtNLM"/>
    </source>
</evidence>
<dbReference type="InterPro" id="IPR001138">
    <property type="entry name" value="Zn2Cys6_DnaBD"/>
</dbReference>
<dbReference type="OrthoDB" id="10022108at2759"/>
<feature type="coiled-coil region" evidence="1">
    <location>
        <begin position="218"/>
        <end position="270"/>
    </location>
</feature>
<feature type="region of interest" description="Disordered" evidence="2">
    <location>
        <begin position="1"/>
        <end position="58"/>
    </location>
</feature>
<dbReference type="GO" id="GO:0000981">
    <property type="term" value="F:DNA-binding transcription factor activity, RNA polymerase II-specific"/>
    <property type="evidence" value="ECO:0007669"/>
    <property type="project" value="InterPro"/>
</dbReference>